<reference evidence="4 5" key="1">
    <citation type="submission" date="2018-03" db="EMBL/GenBank/DDBJ databases">
        <title>Genomic Encyclopedia of Archaeal and Bacterial Type Strains, Phase II (KMG-II): from individual species to whole genera.</title>
        <authorList>
            <person name="Goeker M."/>
        </authorList>
    </citation>
    <scope>NUCLEOTIDE SEQUENCE [LARGE SCALE GENOMIC DNA]</scope>
    <source>
        <strain evidence="4 5">DSM 19711</strain>
    </source>
</reference>
<dbReference type="CDD" id="cd16936">
    <property type="entry name" value="HATPase_RsbW-like"/>
    <property type="match status" value="1"/>
</dbReference>
<dbReference type="SUPFAM" id="SSF55874">
    <property type="entry name" value="ATPase domain of HSP90 chaperone/DNA topoisomerase II/histidine kinase"/>
    <property type="match status" value="1"/>
</dbReference>
<evidence type="ECO:0000256" key="2">
    <source>
        <dbReference type="SAM" id="MobiDB-lite"/>
    </source>
</evidence>
<gene>
    <name evidence="4" type="ORF">CLV37_106146</name>
</gene>
<keyword evidence="4" id="KW-0808">Transferase</keyword>
<protein>
    <submittedName>
        <fullName evidence="4">Histidine kinase-like protein</fullName>
    </submittedName>
</protein>
<evidence type="ECO:0000313" key="5">
    <source>
        <dbReference type="Proteomes" id="UP000238083"/>
    </source>
</evidence>
<accession>A0A2T0R3D9</accession>
<dbReference type="InterPro" id="IPR003594">
    <property type="entry name" value="HATPase_dom"/>
</dbReference>
<dbReference type="InterPro" id="IPR050267">
    <property type="entry name" value="Anti-sigma-factor_SerPK"/>
</dbReference>
<sequence length="148" mass="15493">MREALPVAERAVPGDGSTTMCSQTPPAALDVVMDATASRRARRFLDAHWCTVHAAGVRPRADLVVTELVTNAVRHGAPPARLSLDCAADAGVTIEVSDADPHAPTLRHADPDAVGGRGIALVDVVSADWGVDVRADGKTVWSRLVDDA</sequence>
<evidence type="ECO:0000256" key="1">
    <source>
        <dbReference type="ARBA" id="ARBA00022527"/>
    </source>
</evidence>
<proteinExistence type="predicted"/>
<dbReference type="PANTHER" id="PTHR35526:SF3">
    <property type="entry name" value="ANTI-SIGMA-F FACTOR RSBW"/>
    <property type="match status" value="1"/>
</dbReference>
<dbReference type="AlphaFoldDB" id="A0A2T0R3D9"/>
<organism evidence="4 5">
    <name type="scientific">Kineococcus rhizosphaerae</name>
    <dbReference type="NCBI Taxonomy" id="559628"/>
    <lineage>
        <taxon>Bacteria</taxon>
        <taxon>Bacillati</taxon>
        <taxon>Actinomycetota</taxon>
        <taxon>Actinomycetes</taxon>
        <taxon>Kineosporiales</taxon>
        <taxon>Kineosporiaceae</taxon>
        <taxon>Kineococcus</taxon>
    </lineage>
</organism>
<keyword evidence="5" id="KW-1185">Reference proteome</keyword>
<dbReference type="Gene3D" id="3.30.565.10">
    <property type="entry name" value="Histidine kinase-like ATPase, C-terminal domain"/>
    <property type="match status" value="1"/>
</dbReference>
<keyword evidence="1" id="KW-0723">Serine/threonine-protein kinase</keyword>
<dbReference type="GO" id="GO:0004674">
    <property type="term" value="F:protein serine/threonine kinase activity"/>
    <property type="evidence" value="ECO:0007669"/>
    <property type="project" value="UniProtKB-KW"/>
</dbReference>
<dbReference type="InterPro" id="IPR036890">
    <property type="entry name" value="HATPase_C_sf"/>
</dbReference>
<dbReference type="Proteomes" id="UP000238083">
    <property type="component" value="Unassembled WGS sequence"/>
</dbReference>
<evidence type="ECO:0000313" key="4">
    <source>
        <dbReference type="EMBL" id="PRY14588.1"/>
    </source>
</evidence>
<dbReference type="PANTHER" id="PTHR35526">
    <property type="entry name" value="ANTI-SIGMA-F FACTOR RSBW-RELATED"/>
    <property type="match status" value="1"/>
</dbReference>
<dbReference type="EMBL" id="PVZF01000006">
    <property type="protein sequence ID" value="PRY14588.1"/>
    <property type="molecule type" value="Genomic_DNA"/>
</dbReference>
<name>A0A2T0R3D9_9ACTN</name>
<feature type="region of interest" description="Disordered" evidence="2">
    <location>
        <begin position="1"/>
        <end position="21"/>
    </location>
</feature>
<comment type="caution">
    <text evidence="4">The sequence shown here is derived from an EMBL/GenBank/DDBJ whole genome shotgun (WGS) entry which is preliminary data.</text>
</comment>
<feature type="domain" description="Histidine kinase/HSP90-like ATPase" evidence="3">
    <location>
        <begin position="36"/>
        <end position="141"/>
    </location>
</feature>
<evidence type="ECO:0000259" key="3">
    <source>
        <dbReference type="Pfam" id="PF13581"/>
    </source>
</evidence>
<keyword evidence="4" id="KW-0418">Kinase</keyword>
<dbReference type="Pfam" id="PF13581">
    <property type="entry name" value="HATPase_c_2"/>
    <property type="match status" value="1"/>
</dbReference>